<proteinExistence type="predicted"/>
<organism evidence="3 4">
    <name type="scientific">Pseudoxanthomonas gei</name>
    <dbReference type="NCBI Taxonomy" id="1383030"/>
    <lineage>
        <taxon>Bacteria</taxon>
        <taxon>Pseudomonadati</taxon>
        <taxon>Pseudomonadota</taxon>
        <taxon>Gammaproteobacteria</taxon>
        <taxon>Lysobacterales</taxon>
        <taxon>Lysobacteraceae</taxon>
        <taxon>Pseudoxanthomonas</taxon>
    </lineage>
</organism>
<keyword evidence="4" id="KW-1185">Reference proteome</keyword>
<reference evidence="3 4" key="1">
    <citation type="submission" date="2018-07" db="EMBL/GenBank/DDBJ databases">
        <title>Whole genome Sequencing of Pseudoxanthomonas gei KCTC 32298 (T).</title>
        <authorList>
            <person name="Kumar S."/>
            <person name="Bansal K."/>
            <person name="Kaur A."/>
            <person name="Patil P."/>
            <person name="Sharma S."/>
            <person name="Patil P.B."/>
        </authorList>
    </citation>
    <scope>NUCLEOTIDE SEQUENCE [LARGE SCALE GENOMIC DNA]</scope>
    <source>
        <strain evidence="3 4">KCTC 32298</strain>
    </source>
</reference>
<feature type="signal peptide" evidence="1">
    <location>
        <begin position="1"/>
        <end position="23"/>
    </location>
</feature>
<dbReference type="RefSeq" id="WP_162350698.1">
    <property type="nucleotide sequence ID" value="NZ_QOVG01000011.1"/>
</dbReference>
<dbReference type="Pfam" id="PF14534">
    <property type="entry name" value="DUF4440"/>
    <property type="match status" value="1"/>
</dbReference>
<accession>A0ABX0AEL4</accession>
<keyword evidence="1" id="KW-0732">Signal</keyword>
<dbReference type="SUPFAM" id="SSF54427">
    <property type="entry name" value="NTF2-like"/>
    <property type="match status" value="1"/>
</dbReference>
<evidence type="ECO:0000313" key="3">
    <source>
        <dbReference type="EMBL" id="NDK40033.1"/>
    </source>
</evidence>
<protein>
    <submittedName>
        <fullName evidence="3">Nuclear transport factor 2 family protein</fullName>
    </submittedName>
</protein>
<dbReference type="InterPro" id="IPR027843">
    <property type="entry name" value="DUF4440"/>
</dbReference>
<sequence length="169" mass="18639">MKIHLPVWPLLLVAMLQPVPVLAADAALAGSQGQDPLFDQIAGLDAKVFDAFNHCGEPGRLQEHAGYFAPGIEFYHDTGGVTWSRDDMIANTRRYVCGHFTRELIPGTLKVYPVKDFGAISQGTHRFCQIDSGKCEGLADFLVIWQQSQGRWEITRVVSYGHRAVAAAQ</sequence>
<comment type="caution">
    <text evidence="3">The sequence shown here is derived from an EMBL/GenBank/DDBJ whole genome shotgun (WGS) entry which is preliminary data.</text>
</comment>
<dbReference type="EMBL" id="QOVG01000011">
    <property type="protein sequence ID" value="NDK40033.1"/>
    <property type="molecule type" value="Genomic_DNA"/>
</dbReference>
<dbReference type="InterPro" id="IPR032710">
    <property type="entry name" value="NTF2-like_dom_sf"/>
</dbReference>
<dbReference type="Proteomes" id="UP001429354">
    <property type="component" value="Unassembled WGS sequence"/>
</dbReference>
<evidence type="ECO:0000256" key="1">
    <source>
        <dbReference type="SAM" id="SignalP"/>
    </source>
</evidence>
<feature type="domain" description="DUF4440" evidence="2">
    <location>
        <begin position="41"/>
        <end position="154"/>
    </location>
</feature>
<evidence type="ECO:0000313" key="4">
    <source>
        <dbReference type="Proteomes" id="UP001429354"/>
    </source>
</evidence>
<evidence type="ECO:0000259" key="2">
    <source>
        <dbReference type="Pfam" id="PF14534"/>
    </source>
</evidence>
<name>A0ABX0AEL4_9GAMM</name>
<feature type="chain" id="PRO_5047150293" evidence="1">
    <location>
        <begin position="24"/>
        <end position="169"/>
    </location>
</feature>
<gene>
    <name evidence="3" type="ORF">DT603_14410</name>
</gene>